<feature type="transmembrane region" description="Helical" evidence="6">
    <location>
        <begin position="63"/>
        <end position="84"/>
    </location>
</feature>
<reference evidence="8" key="1">
    <citation type="submission" date="2025-08" db="UniProtKB">
        <authorList>
            <consortium name="RefSeq"/>
        </authorList>
    </citation>
    <scope>IDENTIFICATION</scope>
</reference>
<keyword evidence="5" id="KW-0813">Transport</keyword>
<protein>
    <submittedName>
        <fullName evidence="8">Aquaporin-like isoform X1</fullName>
    </submittedName>
</protein>
<dbReference type="PRINTS" id="PR00783">
    <property type="entry name" value="MINTRINSICP"/>
</dbReference>
<evidence type="ECO:0000313" key="7">
    <source>
        <dbReference type="Proteomes" id="UP000694888"/>
    </source>
</evidence>
<dbReference type="InterPro" id="IPR000425">
    <property type="entry name" value="MIP"/>
</dbReference>
<dbReference type="InterPro" id="IPR034294">
    <property type="entry name" value="Aquaporin_transptr"/>
</dbReference>
<comment type="similarity">
    <text evidence="5">Belongs to the MIP/aquaporin (TC 1.A.8) family.</text>
</comment>
<dbReference type="PANTHER" id="PTHR19139">
    <property type="entry name" value="AQUAPORIN TRANSPORTER"/>
    <property type="match status" value="1"/>
</dbReference>
<keyword evidence="3 6" id="KW-1133">Transmembrane helix</keyword>
<evidence type="ECO:0000256" key="3">
    <source>
        <dbReference type="ARBA" id="ARBA00022989"/>
    </source>
</evidence>
<comment type="subcellular location">
    <subcellularLocation>
        <location evidence="1">Membrane</location>
        <topology evidence="1">Multi-pass membrane protein</topology>
    </subcellularLocation>
</comment>
<feature type="transmembrane region" description="Helical" evidence="6">
    <location>
        <begin position="144"/>
        <end position="165"/>
    </location>
</feature>
<dbReference type="Proteomes" id="UP000694888">
    <property type="component" value="Unplaced"/>
</dbReference>
<dbReference type="PANTHER" id="PTHR19139:SF284">
    <property type="entry name" value="AQUAPORIN"/>
    <property type="match status" value="1"/>
</dbReference>
<dbReference type="InterPro" id="IPR023271">
    <property type="entry name" value="Aquaporin-like"/>
</dbReference>
<keyword evidence="2 5" id="KW-0812">Transmembrane</keyword>
<accession>A0ABM1AAG8</accession>
<dbReference type="Gene3D" id="1.20.1080.10">
    <property type="entry name" value="Glycerol uptake facilitator protein"/>
    <property type="match status" value="1"/>
</dbReference>
<sequence>MEQNFQVCKKVNMKAHRKEKINTQKKHFQREPSFISQGVLDDDVFRLIRAGALSVAPGVSVSQALLCEIVLTFMLIFGALVALVPEEGKCCPLVGPICVGTTVGVAILSASRVSGPSINPARSFGPAMVAWMYGMGSDVWTYHYVHWVGPILGTVLAVIFFRLVYPGVGWKVMSVKP</sequence>
<evidence type="ECO:0000256" key="1">
    <source>
        <dbReference type="ARBA" id="ARBA00004141"/>
    </source>
</evidence>
<name>A0ABM1AAG8_APLCA</name>
<gene>
    <name evidence="8" type="primary">LOC101857981</name>
</gene>
<feature type="transmembrane region" description="Helical" evidence="6">
    <location>
        <begin position="91"/>
        <end position="110"/>
    </location>
</feature>
<keyword evidence="4 6" id="KW-0472">Membrane</keyword>
<evidence type="ECO:0000256" key="5">
    <source>
        <dbReference type="RuleBase" id="RU000477"/>
    </source>
</evidence>
<dbReference type="GeneID" id="101857981"/>
<dbReference type="Pfam" id="PF00230">
    <property type="entry name" value="MIP"/>
    <property type="match status" value="1"/>
</dbReference>
<evidence type="ECO:0000256" key="6">
    <source>
        <dbReference type="SAM" id="Phobius"/>
    </source>
</evidence>
<evidence type="ECO:0000256" key="2">
    <source>
        <dbReference type="ARBA" id="ARBA00022692"/>
    </source>
</evidence>
<evidence type="ECO:0000256" key="4">
    <source>
        <dbReference type="ARBA" id="ARBA00023136"/>
    </source>
</evidence>
<evidence type="ECO:0000313" key="8">
    <source>
        <dbReference type="RefSeq" id="XP_012943970.2"/>
    </source>
</evidence>
<proteinExistence type="inferred from homology"/>
<organism evidence="7 8">
    <name type="scientific">Aplysia californica</name>
    <name type="common">California sea hare</name>
    <dbReference type="NCBI Taxonomy" id="6500"/>
    <lineage>
        <taxon>Eukaryota</taxon>
        <taxon>Metazoa</taxon>
        <taxon>Spiralia</taxon>
        <taxon>Lophotrochozoa</taxon>
        <taxon>Mollusca</taxon>
        <taxon>Gastropoda</taxon>
        <taxon>Heterobranchia</taxon>
        <taxon>Euthyneura</taxon>
        <taxon>Tectipleura</taxon>
        <taxon>Aplysiida</taxon>
        <taxon>Aplysioidea</taxon>
        <taxon>Aplysiidae</taxon>
        <taxon>Aplysia</taxon>
    </lineage>
</organism>
<dbReference type="RefSeq" id="XP_012943970.2">
    <property type="nucleotide sequence ID" value="XM_013088516.2"/>
</dbReference>
<dbReference type="SUPFAM" id="SSF81338">
    <property type="entry name" value="Aquaporin-like"/>
    <property type="match status" value="1"/>
</dbReference>
<keyword evidence="7" id="KW-1185">Reference proteome</keyword>